<sequence length="144" mass="16953">MEEDKYKNKYRTKSFRKPNWDYGSYGLYFITICTHERIHYFGEINEESSICTETQGIVSLRETPIAEIAHHSWLSIPQYHPYIELDEFVIMPNHLHGILFINRPDKVSWEINKFGSQSQNLASIIRGYKSSVKKYATINGIDFK</sequence>
<dbReference type="InterPro" id="IPR036515">
    <property type="entry name" value="Transposase_17_sf"/>
</dbReference>
<dbReference type="GO" id="GO:0004803">
    <property type="term" value="F:transposase activity"/>
    <property type="evidence" value="ECO:0007669"/>
    <property type="project" value="InterPro"/>
</dbReference>
<dbReference type="STRING" id="1302689.RG47T_4916"/>
<dbReference type="Proteomes" id="UP000186720">
    <property type="component" value="Unassembled WGS sequence"/>
</dbReference>
<protein>
    <recommendedName>
        <fullName evidence="3">Transposase IS200-like domain-containing protein</fullName>
    </recommendedName>
</protein>
<dbReference type="SUPFAM" id="SSF143422">
    <property type="entry name" value="Transposase IS200-like"/>
    <property type="match status" value="1"/>
</dbReference>
<reference evidence="1 2" key="1">
    <citation type="submission" date="2016-11" db="EMBL/GenBank/DDBJ databases">
        <title>Whole Genome Sequencing of Mucilaginibacter polytrichastri RG4-7(T) isolated from the moss sample.</title>
        <authorList>
            <person name="Li Y."/>
        </authorList>
    </citation>
    <scope>NUCLEOTIDE SEQUENCE [LARGE SCALE GENOMIC DNA]</scope>
    <source>
        <strain evidence="1 2">RG4-7</strain>
    </source>
</reference>
<keyword evidence="2" id="KW-1185">Reference proteome</keyword>
<dbReference type="InterPro" id="IPR052715">
    <property type="entry name" value="RAYT_transposase"/>
</dbReference>
<comment type="caution">
    <text evidence="1">The sequence shown here is derived from an EMBL/GenBank/DDBJ whole genome shotgun (WGS) entry which is preliminary data.</text>
</comment>
<dbReference type="Gene3D" id="3.30.70.1290">
    <property type="entry name" value="Transposase IS200-like"/>
    <property type="match status" value="1"/>
</dbReference>
<proteinExistence type="predicted"/>
<dbReference type="OrthoDB" id="9794403at2"/>
<dbReference type="RefSeq" id="WP_083627508.1">
    <property type="nucleotide sequence ID" value="NZ_FPAM01000003.1"/>
</dbReference>
<evidence type="ECO:0000313" key="1">
    <source>
        <dbReference type="EMBL" id="OKS89432.1"/>
    </source>
</evidence>
<gene>
    <name evidence="1" type="ORF">RG47T_4916</name>
</gene>
<organism evidence="1 2">
    <name type="scientific">Mucilaginibacter polytrichastri</name>
    <dbReference type="NCBI Taxonomy" id="1302689"/>
    <lineage>
        <taxon>Bacteria</taxon>
        <taxon>Pseudomonadati</taxon>
        <taxon>Bacteroidota</taxon>
        <taxon>Sphingobacteriia</taxon>
        <taxon>Sphingobacteriales</taxon>
        <taxon>Sphingobacteriaceae</taxon>
        <taxon>Mucilaginibacter</taxon>
    </lineage>
</organism>
<evidence type="ECO:0000313" key="2">
    <source>
        <dbReference type="Proteomes" id="UP000186720"/>
    </source>
</evidence>
<dbReference type="EMBL" id="MPPL01000001">
    <property type="protein sequence ID" value="OKS89432.1"/>
    <property type="molecule type" value="Genomic_DNA"/>
</dbReference>
<dbReference type="PANTHER" id="PTHR36966">
    <property type="entry name" value="REP-ASSOCIATED TYROSINE TRANSPOSASE"/>
    <property type="match status" value="1"/>
</dbReference>
<dbReference type="GO" id="GO:0043565">
    <property type="term" value="F:sequence-specific DNA binding"/>
    <property type="evidence" value="ECO:0007669"/>
    <property type="project" value="TreeGrafter"/>
</dbReference>
<dbReference type="PANTHER" id="PTHR36966:SF1">
    <property type="entry name" value="REP-ASSOCIATED TYROSINE TRANSPOSASE"/>
    <property type="match status" value="1"/>
</dbReference>
<dbReference type="AlphaFoldDB" id="A0A1Q6A622"/>
<name>A0A1Q6A622_9SPHI</name>
<evidence type="ECO:0008006" key="3">
    <source>
        <dbReference type="Google" id="ProtNLM"/>
    </source>
</evidence>
<accession>A0A1Q6A622</accession>
<dbReference type="GO" id="GO:0006313">
    <property type="term" value="P:DNA transposition"/>
    <property type="evidence" value="ECO:0007669"/>
    <property type="project" value="InterPro"/>
</dbReference>